<reference evidence="2" key="2">
    <citation type="submission" date="2020-03" db="EMBL/GenBank/DDBJ databases">
        <title>Walnut 2.0.</title>
        <authorList>
            <person name="Marrano A."/>
            <person name="Britton M."/>
            <person name="Zimin A.V."/>
            <person name="Zaini P.A."/>
            <person name="Workman R."/>
            <person name="Puiu D."/>
            <person name="Bianco L."/>
            <person name="Allen B.J."/>
            <person name="Troggio M."/>
            <person name="Leslie C.A."/>
            <person name="Timp W."/>
            <person name="Dendekar A."/>
            <person name="Salzberg S.L."/>
            <person name="Neale D.B."/>
        </authorList>
    </citation>
    <scope>NUCLEOTIDE SEQUENCE</scope>
    <source>
        <tissue evidence="2">Leaves</tissue>
    </source>
</reference>
<organism evidence="2 3">
    <name type="scientific">Juglans regia</name>
    <name type="common">English walnut</name>
    <dbReference type="NCBI Taxonomy" id="51240"/>
    <lineage>
        <taxon>Eukaryota</taxon>
        <taxon>Viridiplantae</taxon>
        <taxon>Streptophyta</taxon>
        <taxon>Embryophyta</taxon>
        <taxon>Tracheophyta</taxon>
        <taxon>Spermatophyta</taxon>
        <taxon>Magnoliopsida</taxon>
        <taxon>eudicotyledons</taxon>
        <taxon>Gunneridae</taxon>
        <taxon>Pentapetalae</taxon>
        <taxon>rosids</taxon>
        <taxon>fabids</taxon>
        <taxon>Fagales</taxon>
        <taxon>Juglandaceae</taxon>
        <taxon>Juglans</taxon>
    </lineage>
</organism>
<proteinExistence type="predicted"/>
<dbReference type="EMBL" id="LIHL02000003">
    <property type="protein sequence ID" value="KAF5475419.1"/>
    <property type="molecule type" value="Genomic_DNA"/>
</dbReference>
<gene>
    <name evidence="2" type="ORF">F2P56_007225</name>
</gene>
<accession>A0A834CZ98</accession>
<dbReference type="AlphaFoldDB" id="A0A834CZ98"/>
<name>A0A834CZ98_JUGRE</name>
<dbReference type="Gramene" id="Jr03_17330_p1">
    <property type="protein sequence ID" value="cds.Jr03_17330_p1"/>
    <property type="gene ID" value="Jr03_17330"/>
</dbReference>
<evidence type="ECO:0000256" key="1">
    <source>
        <dbReference type="SAM" id="MobiDB-lite"/>
    </source>
</evidence>
<feature type="compositionally biased region" description="Polar residues" evidence="1">
    <location>
        <begin position="44"/>
        <end position="53"/>
    </location>
</feature>
<evidence type="ECO:0000313" key="2">
    <source>
        <dbReference type="EMBL" id="KAF5475419.1"/>
    </source>
</evidence>
<feature type="region of interest" description="Disordered" evidence="1">
    <location>
        <begin position="1"/>
        <end position="55"/>
    </location>
</feature>
<protein>
    <submittedName>
        <fullName evidence="2">Uncharacterized protein</fullName>
    </submittedName>
</protein>
<evidence type="ECO:0000313" key="3">
    <source>
        <dbReference type="Proteomes" id="UP000619265"/>
    </source>
</evidence>
<reference evidence="2" key="1">
    <citation type="submission" date="2015-10" db="EMBL/GenBank/DDBJ databases">
        <authorList>
            <person name="Martinez-Garcia P.J."/>
            <person name="Crepeau M.W."/>
            <person name="Puiu D."/>
            <person name="Gonzalez-Ibeas D."/>
            <person name="Whalen J."/>
            <person name="Stevens K."/>
            <person name="Paul R."/>
            <person name="Butterfield T."/>
            <person name="Britton M."/>
            <person name="Reagan R."/>
            <person name="Chakraborty S."/>
            <person name="Walawage S.L."/>
            <person name="Vasquez-Gross H.A."/>
            <person name="Cardeno C."/>
            <person name="Famula R."/>
            <person name="Pratt K."/>
            <person name="Kuruganti S."/>
            <person name="Aradhya M.K."/>
            <person name="Leslie C.A."/>
            <person name="Dandekar A.M."/>
            <person name="Salzberg S.L."/>
            <person name="Wegrzyn J.L."/>
            <person name="Langley C.H."/>
            <person name="Neale D.B."/>
        </authorList>
    </citation>
    <scope>NUCLEOTIDE SEQUENCE</scope>
    <source>
        <tissue evidence="2">Leaves</tissue>
    </source>
</reference>
<dbReference type="Proteomes" id="UP000619265">
    <property type="component" value="Unassembled WGS sequence"/>
</dbReference>
<sequence length="123" mass="13404">MVRSVRGGVHGRGGGFRGSAHRGCVIKDEQSPPTHGPRLRDDNPSLSEDSTQPPDVVFETEFPDRMECTESASKTKGRGWAKGAKFDMLQKLGPISVMIKDGETKVSCENASIFSGRVTWIVK</sequence>
<comment type="caution">
    <text evidence="2">The sequence shown here is derived from an EMBL/GenBank/DDBJ whole genome shotgun (WGS) entry which is preliminary data.</text>
</comment>
<feature type="compositionally biased region" description="Gly residues" evidence="1">
    <location>
        <begin position="8"/>
        <end position="17"/>
    </location>
</feature>